<name>A0AAV4S8N6_9ARAC</name>
<dbReference type="Proteomes" id="UP001054837">
    <property type="component" value="Unassembled WGS sequence"/>
</dbReference>
<evidence type="ECO:0000256" key="1">
    <source>
        <dbReference type="SAM" id="MobiDB-lite"/>
    </source>
</evidence>
<feature type="compositionally biased region" description="Polar residues" evidence="1">
    <location>
        <begin position="1"/>
        <end position="10"/>
    </location>
</feature>
<evidence type="ECO:0000313" key="2">
    <source>
        <dbReference type="EMBL" id="GIY28991.1"/>
    </source>
</evidence>
<feature type="region of interest" description="Disordered" evidence="1">
    <location>
        <begin position="138"/>
        <end position="161"/>
    </location>
</feature>
<accession>A0AAV4S8N6</accession>
<feature type="region of interest" description="Disordered" evidence="1">
    <location>
        <begin position="262"/>
        <end position="393"/>
    </location>
</feature>
<feature type="compositionally biased region" description="Polar residues" evidence="1">
    <location>
        <begin position="96"/>
        <end position="110"/>
    </location>
</feature>
<sequence>MDATNDQISTNKPPLLPKPCLNPSSSEPTDHVIPQMVITSADDEAKEIQIASEALPISNVSNVETTADIQVKDLRDTNLPPESTPDQQKDNGVQIGDTNFSIAQSQSMPQEHTEIKPEEPASHSAIQRPLIIESEKCASQRSITEPNVQISESPISPPSVPLTAMQRPLVFDGSSQMTEGFVLASEGTLEMCSSEISPVQRENLERDARIEDEEIKNGKDEKSAEIHTNKEPESKENKKIKDAEPHIKKDGMKKFFDNLLHDTSTDTKNKPIIQDDHHDSEDVGVKRAKKDTNKGVMKLFTPSKQDTESKGKISVTTSELPKEGDSAIKETSKESKFNMKKMFDSLKHDTTEKKDTALGSSQSETKSKGKISPTPQELPKEAEKVSKDVSKDSKFNMKSMLDSFKHDTADKKVVALDLSPSETNSKELLQL</sequence>
<feature type="compositionally biased region" description="Basic and acidic residues" evidence="1">
    <location>
        <begin position="202"/>
        <end position="250"/>
    </location>
</feature>
<feature type="region of interest" description="Disordered" evidence="1">
    <location>
        <begin position="1"/>
        <end position="30"/>
    </location>
</feature>
<keyword evidence="3" id="KW-1185">Reference proteome</keyword>
<feature type="compositionally biased region" description="Basic and acidic residues" evidence="1">
    <location>
        <begin position="378"/>
        <end position="393"/>
    </location>
</feature>
<gene>
    <name evidence="2" type="primary">AVEN_14867_1</name>
    <name evidence="2" type="ORF">CDAR_79191</name>
</gene>
<feature type="compositionally biased region" description="Basic and acidic residues" evidence="1">
    <location>
        <begin position="262"/>
        <end position="293"/>
    </location>
</feature>
<feature type="compositionally biased region" description="Polar residues" evidence="1">
    <location>
        <begin position="139"/>
        <end position="149"/>
    </location>
</feature>
<feature type="compositionally biased region" description="Basic and acidic residues" evidence="1">
    <location>
        <begin position="111"/>
        <end position="121"/>
    </location>
</feature>
<reference evidence="2 3" key="1">
    <citation type="submission" date="2021-06" db="EMBL/GenBank/DDBJ databases">
        <title>Caerostris darwini draft genome.</title>
        <authorList>
            <person name="Kono N."/>
            <person name="Arakawa K."/>
        </authorList>
    </citation>
    <scope>NUCLEOTIDE SEQUENCE [LARGE SCALE GENOMIC DNA]</scope>
</reference>
<dbReference type="AlphaFoldDB" id="A0AAV4S8N6"/>
<feature type="region of interest" description="Disordered" evidence="1">
    <location>
        <begin position="72"/>
        <end position="124"/>
    </location>
</feature>
<evidence type="ECO:0000313" key="3">
    <source>
        <dbReference type="Proteomes" id="UP001054837"/>
    </source>
</evidence>
<feature type="region of interest" description="Disordered" evidence="1">
    <location>
        <begin position="193"/>
        <end position="250"/>
    </location>
</feature>
<proteinExistence type="predicted"/>
<protein>
    <submittedName>
        <fullName evidence="2">DH domain-containing protein</fullName>
    </submittedName>
</protein>
<dbReference type="EMBL" id="BPLQ01007249">
    <property type="protein sequence ID" value="GIY28991.1"/>
    <property type="molecule type" value="Genomic_DNA"/>
</dbReference>
<comment type="caution">
    <text evidence="2">The sequence shown here is derived from an EMBL/GenBank/DDBJ whole genome shotgun (WGS) entry which is preliminary data.</text>
</comment>
<organism evidence="2 3">
    <name type="scientific">Caerostris darwini</name>
    <dbReference type="NCBI Taxonomy" id="1538125"/>
    <lineage>
        <taxon>Eukaryota</taxon>
        <taxon>Metazoa</taxon>
        <taxon>Ecdysozoa</taxon>
        <taxon>Arthropoda</taxon>
        <taxon>Chelicerata</taxon>
        <taxon>Arachnida</taxon>
        <taxon>Araneae</taxon>
        <taxon>Araneomorphae</taxon>
        <taxon>Entelegynae</taxon>
        <taxon>Araneoidea</taxon>
        <taxon>Araneidae</taxon>
        <taxon>Caerostris</taxon>
    </lineage>
</organism>
<feature type="compositionally biased region" description="Basic and acidic residues" evidence="1">
    <location>
        <begin position="320"/>
        <end position="356"/>
    </location>
</feature>